<keyword evidence="4" id="KW-0238">DNA-binding</keyword>
<reference evidence="8 9" key="1">
    <citation type="submission" date="2016-12" db="EMBL/GenBank/DDBJ databases">
        <title>The draft genome sequence of Actinophytocola sp. 11-183.</title>
        <authorList>
            <person name="Wang W."/>
            <person name="Yuan L."/>
        </authorList>
    </citation>
    <scope>NUCLEOTIDE SEQUENCE [LARGE SCALE GENOMIC DNA]</scope>
    <source>
        <strain evidence="8 9">11-183</strain>
    </source>
</reference>
<evidence type="ECO:0000256" key="1">
    <source>
        <dbReference type="ARBA" id="ARBA00010641"/>
    </source>
</evidence>
<evidence type="ECO:0000256" key="5">
    <source>
        <dbReference type="ARBA" id="ARBA00023163"/>
    </source>
</evidence>
<dbReference type="GO" id="GO:0003677">
    <property type="term" value="F:DNA binding"/>
    <property type="evidence" value="ECO:0007669"/>
    <property type="project" value="UniProtKB-KW"/>
</dbReference>
<dbReference type="Gene3D" id="1.10.1740.10">
    <property type="match status" value="1"/>
</dbReference>
<dbReference type="SUPFAM" id="SSF88659">
    <property type="entry name" value="Sigma3 and sigma4 domains of RNA polymerase sigma factors"/>
    <property type="match status" value="1"/>
</dbReference>
<accession>A0A1Q8CQS9</accession>
<evidence type="ECO:0000313" key="8">
    <source>
        <dbReference type="EMBL" id="OLF16703.1"/>
    </source>
</evidence>
<keyword evidence="3" id="KW-0731">Sigma factor</keyword>
<feature type="domain" description="RNA polymerase sigma factor 70 region 4 type 2" evidence="7">
    <location>
        <begin position="110"/>
        <end position="161"/>
    </location>
</feature>
<dbReference type="InterPro" id="IPR014325">
    <property type="entry name" value="RNA_pol_sigma-E_actinobac"/>
</dbReference>
<evidence type="ECO:0000259" key="6">
    <source>
        <dbReference type="Pfam" id="PF04542"/>
    </source>
</evidence>
<dbReference type="InterPro" id="IPR036388">
    <property type="entry name" value="WH-like_DNA-bd_sf"/>
</dbReference>
<organism evidence="8 9">
    <name type="scientific">Actinophytocola xanthii</name>
    <dbReference type="NCBI Taxonomy" id="1912961"/>
    <lineage>
        <taxon>Bacteria</taxon>
        <taxon>Bacillati</taxon>
        <taxon>Actinomycetota</taxon>
        <taxon>Actinomycetes</taxon>
        <taxon>Pseudonocardiales</taxon>
        <taxon>Pseudonocardiaceae</taxon>
    </lineage>
</organism>
<dbReference type="Gene3D" id="1.10.10.10">
    <property type="entry name" value="Winged helix-like DNA-binding domain superfamily/Winged helix DNA-binding domain"/>
    <property type="match status" value="1"/>
</dbReference>
<dbReference type="SUPFAM" id="SSF88946">
    <property type="entry name" value="Sigma2 domain of RNA polymerase sigma factors"/>
    <property type="match status" value="1"/>
</dbReference>
<dbReference type="Pfam" id="PF04542">
    <property type="entry name" value="Sigma70_r2"/>
    <property type="match status" value="1"/>
</dbReference>
<dbReference type="OrthoDB" id="3783006at2"/>
<comment type="similarity">
    <text evidence="1">Belongs to the sigma-70 factor family. ECF subfamily.</text>
</comment>
<evidence type="ECO:0000313" key="9">
    <source>
        <dbReference type="Proteomes" id="UP000185596"/>
    </source>
</evidence>
<dbReference type="GO" id="GO:0016987">
    <property type="term" value="F:sigma factor activity"/>
    <property type="evidence" value="ECO:0007669"/>
    <property type="project" value="UniProtKB-KW"/>
</dbReference>
<feature type="domain" description="RNA polymerase sigma-70 region 2" evidence="6">
    <location>
        <begin position="14"/>
        <end position="79"/>
    </location>
</feature>
<keyword evidence="5" id="KW-0804">Transcription</keyword>
<dbReference type="InterPro" id="IPR039425">
    <property type="entry name" value="RNA_pol_sigma-70-like"/>
</dbReference>
<keyword evidence="2" id="KW-0805">Transcription regulation</keyword>
<dbReference type="InterPro" id="IPR013325">
    <property type="entry name" value="RNA_pol_sigma_r2"/>
</dbReference>
<dbReference type="Proteomes" id="UP000185596">
    <property type="component" value="Unassembled WGS sequence"/>
</dbReference>
<dbReference type="RefSeq" id="WP_075126354.1">
    <property type="nucleotide sequence ID" value="NZ_MSIE01000026.1"/>
</dbReference>
<proteinExistence type="inferred from homology"/>
<evidence type="ECO:0000256" key="2">
    <source>
        <dbReference type="ARBA" id="ARBA00023015"/>
    </source>
</evidence>
<dbReference type="AlphaFoldDB" id="A0A1Q8CQS9"/>
<dbReference type="InterPro" id="IPR013324">
    <property type="entry name" value="RNA_pol_sigma_r3/r4-like"/>
</dbReference>
<protein>
    <submittedName>
        <fullName evidence="8">RNA polymerase subunit sigma-24</fullName>
    </submittedName>
</protein>
<evidence type="ECO:0000256" key="3">
    <source>
        <dbReference type="ARBA" id="ARBA00023082"/>
    </source>
</evidence>
<comment type="caution">
    <text evidence="8">The sequence shown here is derived from an EMBL/GenBank/DDBJ whole genome shotgun (WGS) entry which is preliminary data.</text>
</comment>
<evidence type="ECO:0000259" key="7">
    <source>
        <dbReference type="Pfam" id="PF08281"/>
    </source>
</evidence>
<dbReference type="Pfam" id="PF08281">
    <property type="entry name" value="Sigma70_r4_2"/>
    <property type="match status" value="1"/>
</dbReference>
<gene>
    <name evidence="8" type="ORF">BU204_15340</name>
</gene>
<keyword evidence="9" id="KW-1185">Reference proteome</keyword>
<dbReference type="PANTHER" id="PTHR43133">
    <property type="entry name" value="RNA POLYMERASE ECF-TYPE SIGMA FACTO"/>
    <property type="match status" value="1"/>
</dbReference>
<dbReference type="InterPro" id="IPR007627">
    <property type="entry name" value="RNA_pol_sigma70_r2"/>
</dbReference>
<sequence>MRKADEDRFREFARSHAMAMRRSAFLLCGDWYLAEDLVQTTLIKLHRAWPRVVGTDRPVQYARRTLLRCWLDEQRRPWRRAERRDGLVPDGADAVADPALAQQRQDLRGQLFEALSAIPPRQRAVIVLRYFESLTVGEAAEALGCSEGTVKSQTARGLAAMKAVWNEVAETASRSGFS</sequence>
<name>A0A1Q8CQS9_9PSEU</name>
<evidence type="ECO:0000256" key="4">
    <source>
        <dbReference type="ARBA" id="ARBA00023125"/>
    </source>
</evidence>
<dbReference type="NCBIfam" id="TIGR02937">
    <property type="entry name" value="sigma70-ECF"/>
    <property type="match status" value="1"/>
</dbReference>
<dbReference type="EMBL" id="MSIE01000026">
    <property type="protein sequence ID" value="OLF16703.1"/>
    <property type="molecule type" value="Genomic_DNA"/>
</dbReference>
<dbReference type="PANTHER" id="PTHR43133:SF50">
    <property type="entry name" value="ECF RNA POLYMERASE SIGMA FACTOR SIGM"/>
    <property type="match status" value="1"/>
</dbReference>
<dbReference type="GO" id="GO:0006352">
    <property type="term" value="P:DNA-templated transcription initiation"/>
    <property type="evidence" value="ECO:0007669"/>
    <property type="project" value="InterPro"/>
</dbReference>
<dbReference type="STRING" id="1912961.BU204_15340"/>
<dbReference type="InterPro" id="IPR014284">
    <property type="entry name" value="RNA_pol_sigma-70_dom"/>
</dbReference>
<dbReference type="NCBIfam" id="TIGR02983">
    <property type="entry name" value="SigE-fam_strep"/>
    <property type="match status" value="1"/>
</dbReference>
<dbReference type="InterPro" id="IPR013249">
    <property type="entry name" value="RNA_pol_sigma70_r4_t2"/>
</dbReference>
<dbReference type="CDD" id="cd06171">
    <property type="entry name" value="Sigma70_r4"/>
    <property type="match status" value="1"/>
</dbReference>